<gene>
    <name evidence="1" type="ORF">CSSPTR1EN2_LOCUS11853</name>
</gene>
<proteinExistence type="predicted"/>
<keyword evidence="2" id="KW-1185">Reference proteome</keyword>
<reference evidence="1" key="1">
    <citation type="submission" date="2024-02" db="EMBL/GenBank/DDBJ databases">
        <authorList>
            <consortium name="ELIXIR-Norway"/>
            <consortium name="Elixir Norway"/>
        </authorList>
    </citation>
    <scope>NUCLEOTIDE SEQUENCE</scope>
</reference>
<dbReference type="EMBL" id="OZ019911">
    <property type="protein sequence ID" value="CAK9213663.1"/>
    <property type="molecule type" value="Genomic_DNA"/>
</dbReference>
<accession>A0ABP0U696</accession>
<protein>
    <submittedName>
        <fullName evidence="1">Uncharacterized protein</fullName>
    </submittedName>
</protein>
<evidence type="ECO:0000313" key="1">
    <source>
        <dbReference type="EMBL" id="CAK9213663.1"/>
    </source>
</evidence>
<sequence>MMSPFKSYSKRRSEVDKNESFKLIEIPFSPLRKNEEDWVEEHDYVHGFQFANCPRDYGSRQAYLRSYTFSRESNQAPEGMKKSLLRLKAAAWAVVACNYKLPLRARLLKEKIAIRTSQYLNNGMQFLRPSCMQMPKCLMATT</sequence>
<dbReference type="Proteomes" id="UP001497512">
    <property type="component" value="Chromosome 19"/>
</dbReference>
<organism evidence="1 2">
    <name type="scientific">Sphagnum troendelagicum</name>
    <dbReference type="NCBI Taxonomy" id="128251"/>
    <lineage>
        <taxon>Eukaryota</taxon>
        <taxon>Viridiplantae</taxon>
        <taxon>Streptophyta</taxon>
        <taxon>Embryophyta</taxon>
        <taxon>Bryophyta</taxon>
        <taxon>Sphagnophytina</taxon>
        <taxon>Sphagnopsida</taxon>
        <taxon>Sphagnales</taxon>
        <taxon>Sphagnaceae</taxon>
        <taxon>Sphagnum</taxon>
    </lineage>
</organism>
<name>A0ABP0U696_9BRYO</name>
<evidence type="ECO:0000313" key="2">
    <source>
        <dbReference type="Proteomes" id="UP001497512"/>
    </source>
</evidence>